<organism evidence="3 4">
    <name type="scientific">Lojkania enalia</name>
    <dbReference type="NCBI Taxonomy" id="147567"/>
    <lineage>
        <taxon>Eukaryota</taxon>
        <taxon>Fungi</taxon>
        <taxon>Dikarya</taxon>
        <taxon>Ascomycota</taxon>
        <taxon>Pezizomycotina</taxon>
        <taxon>Dothideomycetes</taxon>
        <taxon>Pleosporomycetidae</taxon>
        <taxon>Pleosporales</taxon>
        <taxon>Pleosporales incertae sedis</taxon>
        <taxon>Lojkania</taxon>
    </lineage>
</organism>
<proteinExistence type="inferred from homology"/>
<sequence length="304" mass="34013">MSNVPVFPGRYIIEPSSTHKYTLIALHGLGSTGRIFADRLLFGAPYQENASEPDPEQASSRQFAPWTQRLPLHNIRFVFPTAPTRHLTIPHDRDVPAWFQVSSFTDLEYKQEEQMAGLTESVGFLSALIDEEVRLLEAAGRSSRDLFLLGRSQGSSVTGWTFLTAVSKFQIGGIVLAGSWLIFARALREVLGQVREGKNENSMLAGVEDRPVPLEALDFARSMVNASNLDEASDDGEVPILMGHSTDDKWISVKLGRQFRDVVRSAGCQVEWREYVGAEEEGHWLKDPEEFDAISDFLLRQMKS</sequence>
<dbReference type="GO" id="GO:0008474">
    <property type="term" value="F:palmitoyl-(protein) hydrolase activity"/>
    <property type="evidence" value="ECO:0007669"/>
    <property type="project" value="TreeGrafter"/>
</dbReference>
<dbReference type="AlphaFoldDB" id="A0A9P4K151"/>
<comment type="similarity">
    <text evidence="1">Belongs to the AB hydrolase superfamily. AB hydrolase 2 family.</text>
</comment>
<keyword evidence="4" id="KW-1185">Reference proteome</keyword>
<dbReference type="InterPro" id="IPR029058">
    <property type="entry name" value="AB_hydrolase_fold"/>
</dbReference>
<evidence type="ECO:0000259" key="2">
    <source>
        <dbReference type="Pfam" id="PF02230"/>
    </source>
</evidence>
<dbReference type="OrthoDB" id="2418081at2759"/>
<dbReference type="InterPro" id="IPR003140">
    <property type="entry name" value="PLipase/COase/thioEstase"/>
</dbReference>
<evidence type="ECO:0000256" key="1">
    <source>
        <dbReference type="ARBA" id="ARBA00006499"/>
    </source>
</evidence>
<dbReference type="PANTHER" id="PTHR10655">
    <property type="entry name" value="LYSOPHOSPHOLIPASE-RELATED"/>
    <property type="match status" value="1"/>
</dbReference>
<evidence type="ECO:0000313" key="3">
    <source>
        <dbReference type="EMBL" id="KAF2259550.1"/>
    </source>
</evidence>
<accession>A0A9P4K151</accession>
<comment type="caution">
    <text evidence="3">The sequence shown here is derived from an EMBL/GenBank/DDBJ whole genome shotgun (WGS) entry which is preliminary data.</text>
</comment>
<name>A0A9P4K151_9PLEO</name>
<dbReference type="GO" id="GO:0052689">
    <property type="term" value="F:carboxylic ester hydrolase activity"/>
    <property type="evidence" value="ECO:0007669"/>
    <property type="project" value="TreeGrafter"/>
</dbReference>
<dbReference type="Proteomes" id="UP000800093">
    <property type="component" value="Unassembled WGS sequence"/>
</dbReference>
<evidence type="ECO:0000313" key="4">
    <source>
        <dbReference type="Proteomes" id="UP000800093"/>
    </source>
</evidence>
<dbReference type="EMBL" id="ML986706">
    <property type="protein sequence ID" value="KAF2259550.1"/>
    <property type="molecule type" value="Genomic_DNA"/>
</dbReference>
<dbReference type="GO" id="GO:0005737">
    <property type="term" value="C:cytoplasm"/>
    <property type="evidence" value="ECO:0007669"/>
    <property type="project" value="TreeGrafter"/>
</dbReference>
<dbReference type="PANTHER" id="PTHR10655:SF63">
    <property type="entry name" value="PHOSPHOLIPASE_CARBOXYLESTERASE_THIOESTERASE DOMAIN-CONTAINING PROTEIN"/>
    <property type="match status" value="1"/>
</dbReference>
<dbReference type="InterPro" id="IPR050565">
    <property type="entry name" value="LYPA1-2/EST-like"/>
</dbReference>
<feature type="domain" description="Phospholipase/carboxylesterase/thioesterase" evidence="2">
    <location>
        <begin position="69"/>
        <end position="189"/>
    </location>
</feature>
<dbReference type="SUPFAM" id="SSF53474">
    <property type="entry name" value="alpha/beta-Hydrolases"/>
    <property type="match status" value="1"/>
</dbReference>
<dbReference type="Gene3D" id="3.40.50.1820">
    <property type="entry name" value="alpha/beta hydrolase"/>
    <property type="match status" value="1"/>
</dbReference>
<gene>
    <name evidence="3" type="ORF">CC78DRAFT_585820</name>
</gene>
<dbReference type="Pfam" id="PF02230">
    <property type="entry name" value="Abhydrolase_2"/>
    <property type="match status" value="1"/>
</dbReference>
<reference evidence="4" key="1">
    <citation type="journal article" date="2020" name="Stud. Mycol.">
        <title>101 Dothideomycetes genomes: A test case for predicting lifestyles and emergence of pathogens.</title>
        <authorList>
            <person name="Haridas S."/>
            <person name="Albert R."/>
            <person name="Binder M."/>
            <person name="Bloem J."/>
            <person name="LaButti K."/>
            <person name="Salamov A."/>
            <person name="Andreopoulos B."/>
            <person name="Baker S."/>
            <person name="Barry K."/>
            <person name="Bills G."/>
            <person name="Bluhm B."/>
            <person name="Cannon C."/>
            <person name="Castanera R."/>
            <person name="Culley D."/>
            <person name="Daum C."/>
            <person name="Ezra D."/>
            <person name="Gonzalez J."/>
            <person name="Henrissat B."/>
            <person name="Kuo A."/>
            <person name="Liang C."/>
            <person name="Lipzen A."/>
            <person name="Lutzoni F."/>
            <person name="Magnuson J."/>
            <person name="Mondo S."/>
            <person name="Nolan M."/>
            <person name="Ohm R."/>
            <person name="Pangilinan J."/>
            <person name="Park H.-J."/>
            <person name="Ramirez L."/>
            <person name="Alfaro M."/>
            <person name="Sun H."/>
            <person name="Tritt A."/>
            <person name="Yoshinaga Y."/>
            <person name="Zwiers L.-H."/>
            <person name="Turgeon B."/>
            <person name="Goodwin S."/>
            <person name="Spatafora J."/>
            <person name="Crous P."/>
            <person name="Grigoriev I."/>
        </authorList>
    </citation>
    <scope>NUCLEOTIDE SEQUENCE [LARGE SCALE GENOMIC DNA]</scope>
    <source>
        <strain evidence="4">CBS 304.66</strain>
    </source>
</reference>
<protein>
    <submittedName>
        <fullName evidence="3">Alpha/beta-hydrolase</fullName>
    </submittedName>
</protein>